<dbReference type="InterPro" id="IPR008979">
    <property type="entry name" value="Galactose-bd-like_sf"/>
</dbReference>
<feature type="domain" description="NADH:ubiquinone oxidoreductase intermediate-associated protein 30" evidence="5">
    <location>
        <begin position="111"/>
        <end position="283"/>
    </location>
</feature>
<dbReference type="PANTHER" id="PTHR13194">
    <property type="entry name" value="COMPLEX I INTERMEDIATE-ASSOCIATED PROTEIN 30"/>
    <property type="match status" value="1"/>
</dbReference>
<keyword evidence="7" id="KW-1185">Reference proteome</keyword>
<dbReference type="OrthoDB" id="42561at2759"/>
<gene>
    <name evidence="6" type="ORF">X975_22110</name>
</gene>
<keyword evidence="3" id="KW-0496">Mitochondrion</keyword>
<comment type="similarity">
    <text evidence="2">Belongs to the CIA30 family.</text>
</comment>
<dbReference type="InterPro" id="IPR039131">
    <property type="entry name" value="NDUFAF1"/>
</dbReference>
<evidence type="ECO:0000313" key="7">
    <source>
        <dbReference type="Proteomes" id="UP000054359"/>
    </source>
</evidence>
<dbReference type="SUPFAM" id="SSF49785">
    <property type="entry name" value="Galactose-binding domain-like"/>
    <property type="match status" value="1"/>
</dbReference>
<reference evidence="6 7" key="1">
    <citation type="submission" date="2013-11" db="EMBL/GenBank/DDBJ databases">
        <title>Genome sequencing of Stegodyphus mimosarum.</title>
        <authorList>
            <person name="Bechsgaard J."/>
        </authorList>
    </citation>
    <scope>NUCLEOTIDE SEQUENCE [LARGE SCALE GENOMIC DNA]</scope>
</reference>
<proteinExistence type="inferred from homology"/>
<keyword evidence="4" id="KW-0143">Chaperone</keyword>
<evidence type="ECO:0000256" key="1">
    <source>
        <dbReference type="ARBA" id="ARBA00004173"/>
    </source>
</evidence>
<name>A0A087TCV2_STEMI</name>
<protein>
    <submittedName>
        <fullName evidence="6">Putative complex I intermediate-associated protein 30, mitochondrial</fullName>
    </submittedName>
</protein>
<dbReference type="EMBL" id="KK114636">
    <property type="protein sequence ID" value="KFM62941.1"/>
    <property type="molecule type" value="Genomic_DNA"/>
</dbReference>
<dbReference type="OMA" id="KRTGYAN"/>
<dbReference type="InterPro" id="IPR013857">
    <property type="entry name" value="NADH-UbQ_OxRdtase-assoc_prot30"/>
</dbReference>
<evidence type="ECO:0000313" key="6">
    <source>
        <dbReference type="EMBL" id="KFM62941.1"/>
    </source>
</evidence>
<evidence type="ECO:0000256" key="2">
    <source>
        <dbReference type="ARBA" id="ARBA00007884"/>
    </source>
</evidence>
<dbReference type="GO" id="GO:0032981">
    <property type="term" value="P:mitochondrial respiratory chain complex I assembly"/>
    <property type="evidence" value="ECO:0007669"/>
    <property type="project" value="TreeGrafter"/>
</dbReference>
<dbReference type="GO" id="GO:0006120">
    <property type="term" value="P:mitochondrial electron transport, NADH to ubiquinone"/>
    <property type="evidence" value="ECO:0007669"/>
    <property type="project" value="TreeGrafter"/>
</dbReference>
<dbReference type="Pfam" id="PF08547">
    <property type="entry name" value="CIA30"/>
    <property type="match status" value="1"/>
</dbReference>
<evidence type="ECO:0000259" key="5">
    <source>
        <dbReference type="Pfam" id="PF08547"/>
    </source>
</evidence>
<dbReference type="GO" id="GO:0051082">
    <property type="term" value="F:unfolded protein binding"/>
    <property type="evidence" value="ECO:0007669"/>
    <property type="project" value="TreeGrafter"/>
</dbReference>
<dbReference type="Proteomes" id="UP000054359">
    <property type="component" value="Unassembled WGS sequence"/>
</dbReference>
<comment type="subcellular location">
    <subcellularLocation>
        <location evidence="1">Mitochondrion</location>
    </subcellularLocation>
</comment>
<dbReference type="PANTHER" id="PTHR13194:SF18">
    <property type="entry name" value="COMPLEX I INTERMEDIATE-ASSOCIATED PROTEIN 30, MITOCHONDRIAL"/>
    <property type="match status" value="1"/>
</dbReference>
<dbReference type="STRING" id="407821.A0A087TCV2"/>
<organism evidence="6 7">
    <name type="scientific">Stegodyphus mimosarum</name>
    <name type="common">African social velvet spider</name>
    <dbReference type="NCBI Taxonomy" id="407821"/>
    <lineage>
        <taxon>Eukaryota</taxon>
        <taxon>Metazoa</taxon>
        <taxon>Ecdysozoa</taxon>
        <taxon>Arthropoda</taxon>
        <taxon>Chelicerata</taxon>
        <taxon>Arachnida</taxon>
        <taxon>Araneae</taxon>
        <taxon>Araneomorphae</taxon>
        <taxon>Entelegynae</taxon>
        <taxon>Eresoidea</taxon>
        <taxon>Eresidae</taxon>
        <taxon>Stegodyphus</taxon>
    </lineage>
</organism>
<sequence length="294" mass="34557">MSFCNISRSRNNLRFSLYAIIAHHFKNEQCRRNLLVLQRRSFSCTQVRNSFFEKDNRGAGYEVYPDATLREHIRDGRKIFVEECKLWLKEVKEKFEQDPKLYYHGDTDVFFRFDSEECLKKWRVSSDKAYNEGYSECKLIVNDNGKGVFYGTIDTSPPKDGKNRYTGFCAIKSVRKKRSFLRDDTYLWSSFTHLELRVRGDGRNYAINLGLGMYFDVTWFDMFTYTFHTRGGPYWQVIRIPFSKFFLTSKGRIQDKQCCIPLNKVNSVGITAAAVSGPFRLEIDYIGCHIDHTH</sequence>
<accession>A0A087TCV2</accession>
<evidence type="ECO:0000256" key="3">
    <source>
        <dbReference type="ARBA" id="ARBA00023128"/>
    </source>
</evidence>
<dbReference type="GO" id="GO:0005739">
    <property type="term" value="C:mitochondrion"/>
    <property type="evidence" value="ECO:0007669"/>
    <property type="project" value="UniProtKB-SubCell"/>
</dbReference>
<dbReference type="AlphaFoldDB" id="A0A087TCV2"/>
<evidence type="ECO:0000256" key="4">
    <source>
        <dbReference type="ARBA" id="ARBA00023186"/>
    </source>
</evidence>
<feature type="non-terminal residue" evidence="6">
    <location>
        <position position="294"/>
    </location>
</feature>